<organism evidence="2">
    <name type="scientific">Nothobranchius pienaari</name>
    <dbReference type="NCBI Taxonomy" id="704102"/>
    <lineage>
        <taxon>Eukaryota</taxon>
        <taxon>Metazoa</taxon>
        <taxon>Chordata</taxon>
        <taxon>Craniata</taxon>
        <taxon>Vertebrata</taxon>
        <taxon>Euteleostomi</taxon>
        <taxon>Actinopterygii</taxon>
        <taxon>Neopterygii</taxon>
        <taxon>Teleostei</taxon>
        <taxon>Neoteleostei</taxon>
        <taxon>Acanthomorphata</taxon>
        <taxon>Ovalentaria</taxon>
        <taxon>Atherinomorphae</taxon>
        <taxon>Cyprinodontiformes</taxon>
        <taxon>Nothobranchiidae</taxon>
        <taxon>Nothobranchius</taxon>
    </lineage>
</organism>
<sequence>IGLGLSIGRFSKSNDSDSRAKKPDRDIPSFQLKS</sequence>
<proteinExistence type="predicted"/>
<evidence type="ECO:0000313" key="2">
    <source>
        <dbReference type="EMBL" id="SBR72953.1"/>
    </source>
</evidence>
<evidence type="ECO:0000256" key="1">
    <source>
        <dbReference type="SAM" id="MobiDB-lite"/>
    </source>
</evidence>
<feature type="region of interest" description="Disordered" evidence="1">
    <location>
        <begin position="11"/>
        <end position="34"/>
    </location>
</feature>
<dbReference type="AlphaFoldDB" id="A0A1A8NVA8"/>
<accession>A0A1A8NVA8</accession>
<feature type="compositionally biased region" description="Basic and acidic residues" evidence="1">
    <location>
        <begin position="12"/>
        <end position="27"/>
    </location>
</feature>
<feature type="non-terminal residue" evidence="2">
    <location>
        <position position="34"/>
    </location>
</feature>
<feature type="non-terminal residue" evidence="2">
    <location>
        <position position="1"/>
    </location>
</feature>
<reference evidence="2" key="2">
    <citation type="submission" date="2016-06" db="EMBL/GenBank/DDBJ databases">
        <title>The genome of a short-lived fish provides insights into sex chromosome evolution and the genetic control of aging.</title>
        <authorList>
            <person name="Reichwald K."/>
            <person name="Felder M."/>
            <person name="Petzold A."/>
            <person name="Koch P."/>
            <person name="Groth M."/>
            <person name="Platzer M."/>
        </authorList>
    </citation>
    <scope>NUCLEOTIDE SEQUENCE</scope>
    <source>
        <tissue evidence="2">Brain</tissue>
    </source>
</reference>
<gene>
    <name evidence="2" type="primary">NSRP1</name>
</gene>
<protein>
    <submittedName>
        <fullName evidence="2">Nuclear speckle splicing regulatory protein 1</fullName>
    </submittedName>
</protein>
<dbReference type="EMBL" id="HAEG01004968">
    <property type="protein sequence ID" value="SBR72953.1"/>
    <property type="molecule type" value="Transcribed_RNA"/>
</dbReference>
<name>A0A1A8NVA8_9TELE</name>
<reference evidence="2" key="1">
    <citation type="submission" date="2016-05" db="EMBL/GenBank/DDBJ databases">
        <authorList>
            <person name="Lavstsen T."/>
            <person name="Jespersen J.S."/>
        </authorList>
    </citation>
    <scope>NUCLEOTIDE SEQUENCE</scope>
    <source>
        <tissue evidence="2">Brain</tissue>
    </source>
</reference>